<evidence type="ECO:0000256" key="1">
    <source>
        <dbReference type="SAM" id="SignalP"/>
    </source>
</evidence>
<dbReference type="EMBL" id="AZIL01000356">
    <property type="protein sequence ID" value="EWM27973.1"/>
    <property type="molecule type" value="Genomic_DNA"/>
</dbReference>
<proteinExistence type="predicted"/>
<keyword evidence="3" id="KW-1185">Reference proteome</keyword>
<gene>
    <name evidence="2" type="ORF">Naga_100008g126</name>
</gene>
<dbReference type="PANTHER" id="PTHR34801">
    <property type="entry name" value="EXPRESSED PROTEIN"/>
    <property type="match status" value="1"/>
</dbReference>
<protein>
    <submittedName>
        <fullName evidence="2">Uncharacterized protein</fullName>
    </submittedName>
</protein>
<name>W7TWW3_9STRA</name>
<dbReference type="AlphaFoldDB" id="W7TWW3"/>
<evidence type="ECO:0000313" key="2">
    <source>
        <dbReference type="EMBL" id="EWM27973.1"/>
    </source>
</evidence>
<dbReference type="OrthoDB" id="200029at2759"/>
<dbReference type="Proteomes" id="UP000019335">
    <property type="component" value="Chromosome 5"/>
</dbReference>
<reference evidence="2 3" key="1">
    <citation type="journal article" date="2014" name="Mol. Plant">
        <title>Chromosome Scale Genome Assembly and Transcriptome Profiling of Nannochloropsis gaditana in Nitrogen Depletion.</title>
        <authorList>
            <person name="Corteggiani Carpinelli E."/>
            <person name="Telatin A."/>
            <person name="Vitulo N."/>
            <person name="Forcato C."/>
            <person name="D'Angelo M."/>
            <person name="Schiavon R."/>
            <person name="Vezzi A."/>
            <person name="Giacometti G.M."/>
            <person name="Morosinotto T."/>
            <person name="Valle G."/>
        </authorList>
    </citation>
    <scope>NUCLEOTIDE SEQUENCE [LARGE SCALE GENOMIC DNA]</scope>
    <source>
        <strain evidence="2 3">B-31</strain>
    </source>
</reference>
<dbReference type="Pfam" id="PF07386">
    <property type="entry name" value="DUF1499"/>
    <property type="match status" value="1"/>
</dbReference>
<evidence type="ECO:0000313" key="3">
    <source>
        <dbReference type="Proteomes" id="UP000019335"/>
    </source>
</evidence>
<organism evidence="2 3">
    <name type="scientific">Nannochloropsis gaditana</name>
    <dbReference type="NCBI Taxonomy" id="72520"/>
    <lineage>
        <taxon>Eukaryota</taxon>
        <taxon>Sar</taxon>
        <taxon>Stramenopiles</taxon>
        <taxon>Ochrophyta</taxon>
        <taxon>Eustigmatophyceae</taxon>
        <taxon>Eustigmatales</taxon>
        <taxon>Monodopsidaceae</taxon>
        <taxon>Nannochloropsis</taxon>
    </lineage>
</organism>
<dbReference type="InterPro" id="IPR010865">
    <property type="entry name" value="DUF1499"/>
</dbReference>
<sequence length="262" mass="28247">MGGGRTFRLSLGGKIVVLSTLLGSTNAWRSPPRLHTPLAHFETLSTSSAIDVHSFPSSVASRLGSAISGRFLESVLLLLPLTVLPPSACAFPGLEDCTSESNPSFTIVTCDRFGIDPVAGRPKRCLSAENCISSTSVNNPSKYMSPWVFNGAGEDVPTAWLSLVRAVEAQEGLKVVEIDNGSKQYYLRAEAPSKVPPGGVDDLEFLLSPKDGLVFFRSASRQMAFLYPLTQPVGDGGSIKKRLETIQKAVGWSTVEEFYDYK</sequence>
<dbReference type="PANTHER" id="PTHR34801:SF6">
    <property type="entry name" value="SLL1620 PROTEIN"/>
    <property type="match status" value="1"/>
</dbReference>
<accession>W7TWW3</accession>
<comment type="caution">
    <text evidence="2">The sequence shown here is derived from an EMBL/GenBank/DDBJ whole genome shotgun (WGS) entry which is preliminary data.</text>
</comment>
<keyword evidence="1" id="KW-0732">Signal</keyword>
<feature type="chain" id="PRO_5004904723" evidence="1">
    <location>
        <begin position="28"/>
        <end position="262"/>
    </location>
</feature>
<feature type="signal peptide" evidence="1">
    <location>
        <begin position="1"/>
        <end position="27"/>
    </location>
</feature>